<organism evidence="4 5">
    <name type="scientific">Amycolatopsis suaedae</name>
    <dbReference type="NCBI Taxonomy" id="2510978"/>
    <lineage>
        <taxon>Bacteria</taxon>
        <taxon>Bacillati</taxon>
        <taxon>Actinomycetota</taxon>
        <taxon>Actinomycetes</taxon>
        <taxon>Pseudonocardiales</taxon>
        <taxon>Pseudonocardiaceae</taxon>
        <taxon>Amycolatopsis</taxon>
    </lineage>
</organism>
<protein>
    <submittedName>
        <fullName evidence="4">PQQ-dependent sugar dehydrogenase</fullName>
    </submittedName>
</protein>
<dbReference type="InterPro" id="IPR011042">
    <property type="entry name" value="6-blade_b-propeller_TolB-like"/>
</dbReference>
<accession>A0A4Q7JCH4</accession>
<proteinExistence type="predicted"/>
<dbReference type="SUPFAM" id="SSF50952">
    <property type="entry name" value="Soluble quinoprotein glucose dehydrogenase"/>
    <property type="match status" value="1"/>
</dbReference>
<dbReference type="PANTHER" id="PTHR19328">
    <property type="entry name" value="HEDGEHOG-INTERACTING PROTEIN"/>
    <property type="match status" value="1"/>
</dbReference>
<feature type="chain" id="PRO_5020180805" evidence="2">
    <location>
        <begin position="22"/>
        <end position="336"/>
    </location>
</feature>
<dbReference type="Pfam" id="PF07995">
    <property type="entry name" value="GSDH"/>
    <property type="match status" value="1"/>
</dbReference>
<dbReference type="Proteomes" id="UP000292003">
    <property type="component" value="Unassembled WGS sequence"/>
</dbReference>
<name>A0A4Q7JCH4_9PSEU</name>
<comment type="caution">
    <text evidence="4">The sequence shown here is derived from an EMBL/GenBank/DDBJ whole genome shotgun (WGS) entry which is preliminary data.</text>
</comment>
<gene>
    <name evidence="4" type="ORF">EWH70_09690</name>
</gene>
<dbReference type="InterPro" id="IPR011041">
    <property type="entry name" value="Quinoprot_gluc/sorb_DH_b-prop"/>
</dbReference>
<dbReference type="RefSeq" id="WP_130474956.1">
    <property type="nucleotide sequence ID" value="NZ_SFCC01000004.1"/>
</dbReference>
<dbReference type="AlphaFoldDB" id="A0A4Q7JCH4"/>
<evidence type="ECO:0000313" key="4">
    <source>
        <dbReference type="EMBL" id="RZQ64243.1"/>
    </source>
</evidence>
<dbReference type="PANTHER" id="PTHR19328:SF13">
    <property type="entry name" value="HIPL1 PROTEIN"/>
    <property type="match status" value="1"/>
</dbReference>
<feature type="compositionally biased region" description="Basic and acidic residues" evidence="1">
    <location>
        <begin position="327"/>
        <end position="336"/>
    </location>
</feature>
<dbReference type="OrthoDB" id="9770043at2"/>
<dbReference type="EMBL" id="SFCC01000004">
    <property type="protein sequence ID" value="RZQ64243.1"/>
    <property type="molecule type" value="Genomic_DNA"/>
</dbReference>
<evidence type="ECO:0000313" key="5">
    <source>
        <dbReference type="Proteomes" id="UP000292003"/>
    </source>
</evidence>
<sequence>MKSLSLALAATFALVPAPADATTVSTVASKIDVPWAVAFLPDRTALVTERNTGRVLSVKGRTVREVAKIPGVQAGGEGGLLGIAVSPRYTADRYVFVYYTTEHDNRVARLRIGGAPEPVVTGIPAGGYQIGGRIAFGPDGHLYLGTGDVTNGDDAQNPASLAGKILRVTTEGKPAPGNPVPGSPVYSLGHRNVQGFTWDAKGRMYASELGQQEFDEVNRILPGRNYGWPVCEGRCGNAKFTDPLVTWTVDKASPSGMAFYRNSLYVTALRGERVWKVPVKSDGTLGKPASAFTGNGRLRDAVATPDGKLWLTTSNRDGNGAGEPGPNDDRVLATSG</sequence>
<evidence type="ECO:0000256" key="2">
    <source>
        <dbReference type="SAM" id="SignalP"/>
    </source>
</evidence>
<reference evidence="4 5" key="1">
    <citation type="submission" date="2019-02" db="EMBL/GenBank/DDBJ databases">
        <title>Draft genome sequence of Amycolatopsis sp. 8-3EHSu isolated from roots of Suaeda maritima.</title>
        <authorList>
            <person name="Duangmal K."/>
            <person name="Chantavorakit T."/>
        </authorList>
    </citation>
    <scope>NUCLEOTIDE SEQUENCE [LARGE SCALE GENOMIC DNA]</scope>
    <source>
        <strain evidence="4 5">8-3EHSu</strain>
    </source>
</reference>
<keyword evidence="2" id="KW-0732">Signal</keyword>
<feature type="region of interest" description="Disordered" evidence="1">
    <location>
        <begin position="312"/>
        <end position="336"/>
    </location>
</feature>
<evidence type="ECO:0000259" key="3">
    <source>
        <dbReference type="Pfam" id="PF07995"/>
    </source>
</evidence>
<feature type="signal peptide" evidence="2">
    <location>
        <begin position="1"/>
        <end position="21"/>
    </location>
</feature>
<evidence type="ECO:0000256" key="1">
    <source>
        <dbReference type="SAM" id="MobiDB-lite"/>
    </source>
</evidence>
<keyword evidence="5" id="KW-1185">Reference proteome</keyword>
<feature type="domain" description="Glucose/Sorbosone dehydrogenase" evidence="3">
    <location>
        <begin position="32"/>
        <end position="319"/>
    </location>
</feature>
<dbReference type="Gene3D" id="2.120.10.30">
    <property type="entry name" value="TolB, C-terminal domain"/>
    <property type="match status" value="1"/>
</dbReference>
<dbReference type="InterPro" id="IPR012938">
    <property type="entry name" value="Glc/Sorbosone_DH"/>
</dbReference>